<dbReference type="Proteomes" id="UP000254764">
    <property type="component" value="Unassembled WGS sequence"/>
</dbReference>
<evidence type="ECO:0000313" key="2">
    <source>
        <dbReference type="Proteomes" id="UP000254764"/>
    </source>
</evidence>
<evidence type="ECO:0000313" key="1">
    <source>
        <dbReference type="EMBL" id="SSC67321.1"/>
    </source>
</evidence>
<name>A0A376AHK1_9HYPH</name>
<reference evidence="2" key="1">
    <citation type="submission" date="2018-07" db="EMBL/GenBank/DDBJ databases">
        <authorList>
            <person name="Peiro R."/>
            <person name="Begona"/>
            <person name="Cbmso G."/>
            <person name="Lopez M."/>
            <person name="Gonzalez S."/>
        </authorList>
    </citation>
    <scope>NUCLEOTIDE SEQUENCE [LARGE SCALE GENOMIC DNA]</scope>
</reference>
<dbReference type="EMBL" id="UEYP01000004">
    <property type="protein sequence ID" value="SSC67321.1"/>
    <property type="molecule type" value="Genomic_DNA"/>
</dbReference>
<sequence length="170" mass="19157">MNEAVELPDPEIPDIDDDIREPLMARTAELLGVPVRACPVRACWRSGACRYVDPEPAPIRPWCVHQLTETERAGFEALYTRVRAALIILLLEAEPLPSPDPETRELQDAALEIVATVLCDHPANRPAVRRWIRRRRDNLPALLEGDALKAYRAAVDAVPREMLKGLPWML</sequence>
<gene>
    <name evidence="1" type="ORF">RHIZ70_3029</name>
</gene>
<keyword evidence="2" id="KW-1185">Reference proteome</keyword>
<dbReference type="OrthoDB" id="8420288at2"/>
<protein>
    <submittedName>
        <fullName evidence="1">Uncharacterized protein</fullName>
    </submittedName>
</protein>
<dbReference type="AlphaFoldDB" id="A0A376AHK1"/>
<dbReference type="RefSeq" id="WP_115669990.1">
    <property type="nucleotide sequence ID" value="NZ_UEYP01000004.1"/>
</dbReference>
<organism evidence="1 2">
    <name type="scientific">Ciceribacter selenitireducens ATCC BAA-1503</name>
    <dbReference type="NCBI Taxonomy" id="1336235"/>
    <lineage>
        <taxon>Bacteria</taxon>
        <taxon>Pseudomonadati</taxon>
        <taxon>Pseudomonadota</taxon>
        <taxon>Alphaproteobacteria</taxon>
        <taxon>Hyphomicrobiales</taxon>
        <taxon>Rhizobiaceae</taxon>
        <taxon>Ciceribacter</taxon>
    </lineage>
</organism>
<accession>A0A376AHK1</accession>
<proteinExistence type="predicted"/>